<evidence type="ECO:0008006" key="3">
    <source>
        <dbReference type="Google" id="ProtNLM"/>
    </source>
</evidence>
<dbReference type="EMBL" id="VCDI01000015">
    <property type="protein sequence ID" value="TLU70531.1"/>
    <property type="molecule type" value="Genomic_DNA"/>
</dbReference>
<comment type="caution">
    <text evidence="1">The sequence shown here is derived from an EMBL/GenBank/DDBJ whole genome shotgun (WGS) entry which is preliminary data.</text>
</comment>
<organism evidence="1 2">
    <name type="scientific">Lichenicoccus roseus</name>
    <dbReference type="NCBI Taxonomy" id="2683649"/>
    <lineage>
        <taxon>Bacteria</taxon>
        <taxon>Pseudomonadati</taxon>
        <taxon>Pseudomonadota</taxon>
        <taxon>Alphaproteobacteria</taxon>
        <taxon>Acetobacterales</taxon>
        <taxon>Acetobacteraceae</taxon>
        <taxon>Lichenicoccus</taxon>
    </lineage>
</organism>
<accession>A0A5R9J4I8</accession>
<keyword evidence="2" id="KW-1185">Reference proteome</keyword>
<gene>
    <name evidence="1" type="ORF">FE263_21375</name>
</gene>
<dbReference type="RefSeq" id="WP_138328079.1">
    <property type="nucleotide sequence ID" value="NZ_VCDI01000015.1"/>
</dbReference>
<name>A0A5R9J4I8_9PROT</name>
<proteinExistence type="predicted"/>
<protein>
    <recommendedName>
        <fullName evidence="3">DUF1080 domain-containing protein</fullName>
    </recommendedName>
</protein>
<evidence type="ECO:0000313" key="2">
    <source>
        <dbReference type="Proteomes" id="UP000305654"/>
    </source>
</evidence>
<dbReference type="AlphaFoldDB" id="A0A5R9J4I8"/>
<reference evidence="1 2" key="1">
    <citation type="submission" date="2019-05" db="EMBL/GenBank/DDBJ databases">
        <authorList>
            <person name="Pankratov T."/>
            <person name="Grouzdev D."/>
        </authorList>
    </citation>
    <scope>NUCLEOTIDE SEQUENCE [LARGE SCALE GENOMIC DNA]</scope>
    <source>
        <strain evidence="1 2">KEBCLARHB70R</strain>
    </source>
</reference>
<dbReference type="Proteomes" id="UP000305654">
    <property type="component" value="Unassembled WGS sequence"/>
</dbReference>
<dbReference type="OrthoDB" id="118532at2"/>
<evidence type="ECO:0000313" key="1">
    <source>
        <dbReference type="EMBL" id="TLU70531.1"/>
    </source>
</evidence>
<sequence length="399" mass="43832">MDMSSSSRAAVTTPGQVSMIKGGWATEGDIAFLPPDDPFPLGRLRINGGSASPKGLSFSTGIIEFDVLISSKGPSIGPTFDFRVRDAGTADSFYARPSHDCPAAVDCLQYAPITHGLMMWDAFRRYQHQAPILLDSWNHFKFVISRTRMNVYVNRSLAPDLIVGRLEGDATTGALRLADGGVYANFTVTPGKTEGLPDEPSPNPLDQDPNILRQWQVSQPVVWPTVRDHALNALVGRNVTYTDMPSAQSSWQTIHVERAGLLNLSRAYGLQTIGPEVSLTWLKSNITADSSLTKRVRIGWLDEIWVFVNGKKVYSDRNLWDIAGAKKKPDGRLGLDNGSFGLPLRKGLNQIAIAVDDNVSDEQNHHFGWGVVMRVDDLDQIHLAALSHQGDPIKTFQKS</sequence>